<dbReference type="Proteomes" id="UP000305067">
    <property type="component" value="Unassembled WGS sequence"/>
</dbReference>
<reference evidence="1 2" key="1">
    <citation type="journal article" date="2019" name="Nat. Ecol. Evol.">
        <title>Megaphylogeny resolves global patterns of mushroom evolution.</title>
        <authorList>
            <person name="Varga T."/>
            <person name="Krizsan K."/>
            <person name="Foldi C."/>
            <person name="Dima B."/>
            <person name="Sanchez-Garcia M."/>
            <person name="Sanchez-Ramirez S."/>
            <person name="Szollosi G.J."/>
            <person name="Szarkandi J.G."/>
            <person name="Papp V."/>
            <person name="Albert L."/>
            <person name="Andreopoulos W."/>
            <person name="Angelini C."/>
            <person name="Antonin V."/>
            <person name="Barry K.W."/>
            <person name="Bougher N.L."/>
            <person name="Buchanan P."/>
            <person name="Buyck B."/>
            <person name="Bense V."/>
            <person name="Catcheside P."/>
            <person name="Chovatia M."/>
            <person name="Cooper J."/>
            <person name="Damon W."/>
            <person name="Desjardin D."/>
            <person name="Finy P."/>
            <person name="Geml J."/>
            <person name="Haridas S."/>
            <person name="Hughes K."/>
            <person name="Justo A."/>
            <person name="Karasinski D."/>
            <person name="Kautmanova I."/>
            <person name="Kiss B."/>
            <person name="Kocsube S."/>
            <person name="Kotiranta H."/>
            <person name="LaButti K.M."/>
            <person name="Lechner B.E."/>
            <person name="Liimatainen K."/>
            <person name="Lipzen A."/>
            <person name="Lukacs Z."/>
            <person name="Mihaltcheva S."/>
            <person name="Morgado L.N."/>
            <person name="Niskanen T."/>
            <person name="Noordeloos M.E."/>
            <person name="Ohm R.A."/>
            <person name="Ortiz-Santana B."/>
            <person name="Ovrebo C."/>
            <person name="Racz N."/>
            <person name="Riley R."/>
            <person name="Savchenko A."/>
            <person name="Shiryaev A."/>
            <person name="Soop K."/>
            <person name="Spirin V."/>
            <person name="Szebenyi C."/>
            <person name="Tomsovsky M."/>
            <person name="Tulloss R.E."/>
            <person name="Uehling J."/>
            <person name="Grigoriev I.V."/>
            <person name="Vagvolgyi C."/>
            <person name="Papp T."/>
            <person name="Martin F.M."/>
            <person name="Miettinen O."/>
            <person name="Hibbett D.S."/>
            <person name="Nagy L.G."/>
        </authorList>
    </citation>
    <scope>NUCLEOTIDE SEQUENCE [LARGE SCALE GENOMIC DNA]</scope>
    <source>
        <strain evidence="1 2">CBS 309.79</strain>
    </source>
</reference>
<keyword evidence="2" id="KW-1185">Reference proteome</keyword>
<name>A0A5C3QP75_9AGAR</name>
<evidence type="ECO:0000313" key="2">
    <source>
        <dbReference type="Proteomes" id="UP000305067"/>
    </source>
</evidence>
<evidence type="ECO:0008006" key="3">
    <source>
        <dbReference type="Google" id="ProtNLM"/>
    </source>
</evidence>
<sequence>MSSLNTLYRSIATFLTPVHRLPDEVLVIICEYLVSAKRDVFTDLYEEGSAPWERTFDCQRWRNLAISVPRLWAHIRVVLIVFDPSMRHRYKRWTTQMERSNSHPLFLYACFSIGESVADFLFVGEMIRACRQALSSIHRCSRLILVGPFPAD</sequence>
<proteinExistence type="predicted"/>
<dbReference type="OrthoDB" id="3365698at2759"/>
<accession>A0A5C3QP75</accession>
<evidence type="ECO:0000313" key="1">
    <source>
        <dbReference type="EMBL" id="TFL02630.1"/>
    </source>
</evidence>
<organism evidence="1 2">
    <name type="scientific">Pterulicium gracile</name>
    <dbReference type="NCBI Taxonomy" id="1884261"/>
    <lineage>
        <taxon>Eukaryota</taxon>
        <taxon>Fungi</taxon>
        <taxon>Dikarya</taxon>
        <taxon>Basidiomycota</taxon>
        <taxon>Agaricomycotina</taxon>
        <taxon>Agaricomycetes</taxon>
        <taxon>Agaricomycetidae</taxon>
        <taxon>Agaricales</taxon>
        <taxon>Pleurotineae</taxon>
        <taxon>Pterulaceae</taxon>
        <taxon>Pterulicium</taxon>
    </lineage>
</organism>
<protein>
    <recommendedName>
        <fullName evidence="3">F-box domain-containing protein</fullName>
    </recommendedName>
</protein>
<dbReference type="EMBL" id="ML178822">
    <property type="protein sequence ID" value="TFL02630.1"/>
    <property type="molecule type" value="Genomic_DNA"/>
</dbReference>
<gene>
    <name evidence="1" type="ORF">BDV98DRAFT_435592</name>
</gene>
<dbReference type="AlphaFoldDB" id="A0A5C3QP75"/>